<dbReference type="Proteomes" id="UP001577267">
    <property type="component" value="Unassembled WGS sequence"/>
</dbReference>
<keyword evidence="4 13" id="KW-0813">Transport</keyword>
<comment type="similarity">
    <text evidence="13">Belongs to the NiCoT transporter (TC 2.A.52) family.</text>
</comment>
<feature type="region of interest" description="Disordered" evidence="14">
    <location>
        <begin position="121"/>
        <end position="167"/>
    </location>
</feature>
<keyword evidence="7 13" id="KW-0812">Transmembrane</keyword>
<comment type="subcellular location">
    <subcellularLocation>
        <location evidence="2 13">Cell membrane</location>
        <topology evidence="2 13">Multi-pass membrane protein</topology>
    </subcellularLocation>
</comment>
<evidence type="ECO:0000256" key="7">
    <source>
        <dbReference type="ARBA" id="ARBA00022692"/>
    </source>
</evidence>
<evidence type="ECO:0000256" key="3">
    <source>
        <dbReference type="ARBA" id="ARBA00022426"/>
    </source>
</evidence>
<evidence type="ECO:0000256" key="6">
    <source>
        <dbReference type="ARBA" id="ARBA00022596"/>
    </source>
</evidence>
<feature type="compositionally biased region" description="Basic and acidic residues" evidence="14">
    <location>
        <begin position="134"/>
        <end position="149"/>
    </location>
</feature>
<accession>A0ABV4ZK38</accession>
<dbReference type="InterPro" id="IPR011541">
    <property type="entry name" value="Ni/Co_transpt_high_affinity"/>
</dbReference>
<comment type="caution">
    <text evidence="15">The sequence shown here is derived from an EMBL/GenBank/DDBJ whole genome shotgun (WGS) entry which is preliminary data.</text>
</comment>
<feature type="compositionally biased region" description="Basic residues" evidence="14">
    <location>
        <begin position="150"/>
        <end position="160"/>
    </location>
</feature>
<evidence type="ECO:0000256" key="2">
    <source>
        <dbReference type="ARBA" id="ARBA00004651"/>
    </source>
</evidence>
<keyword evidence="3" id="KW-0171">Cobalt transport</keyword>
<keyword evidence="9" id="KW-0406">Ion transport</keyword>
<dbReference type="EMBL" id="JBHGBT010000005">
    <property type="protein sequence ID" value="MFB4194354.1"/>
    <property type="molecule type" value="Genomic_DNA"/>
</dbReference>
<dbReference type="Pfam" id="PF03824">
    <property type="entry name" value="NicO"/>
    <property type="match status" value="1"/>
</dbReference>
<evidence type="ECO:0000256" key="5">
    <source>
        <dbReference type="ARBA" id="ARBA00022475"/>
    </source>
</evidence>
<evidence type="ECO:0000256" key="14">
    <source>
        <dbReference type="SAM" id="MobiDB-lite"/>
    </source>
</evidence>
<organism evidence="15 16">
    <name type="scientific">Streptomyces carpaticus</name>
    <dbReference type="NCBI Taxonomy" id="285558"/>
    <lineage>
        <taxon>Bacteria</taxon>
        <taxon>Bacillati</taxon>
        <taxon>Actinomycetota</taxon>
        <taxon>Actinomycetes</taxon>
        <taxon>Kitasatosporales</taxon>
        <taxon>Streptomycetaceae</taxon>
        <taxon>Streptomyces</taxon>
    </lineage>
</organism>
<dbReference type="PANTHER" id="PTHR40659:SF1">
    <property type="entry name" value="NICKEL_COBALT EFFLUX SYSTEM RCNA"/>
    <property type="match status" value="1"/>
</dbReference>
<keyword evidence="11 13" id="KW-0472">Membrane</keyword>
<feature type="transmembrane region" description="Helical" evidence="13">
    <location>
        <begin position="96"/>
        <end position="117"/>
    </location>
</feature>
<feature type="transmembrane region" description="Helical" evidence="13">
    <location>
        <begin position="207"/>
        <end position="228"/>
    </location>
</feature>
<feature type="transmembrane region" description="Helical" evidence="13">
    <location>
        <begin position="60"/>
        <end position="84"/>
    </location>
</feature>
<comment type="function">
    <text evidence="1">Efflux system for nickel and cobalt.</text>
</comment>
<feature type="transmembrane region" description="Helical" evidence="13">
    <location>
        <begin position="249"/>
        <end position="277"/>
    </location>
</feature>
<keyword evidence="6" id="KW-0533">Nickel</keyword>
<evidence type="ECO:0000256" key="12">
    <source>
        <dbReference type="ARBA" id="ARBA00023285"/>
    </source>
</evidence>
<reference evidence="15 16" key="1">
    <citation type="submission" date="2024-09" db="EMBL/GenBank/DDBJ databases">
        <title>Draft genome sequence of multifaceted antimicrobials producing Streptomyces sp. strain FH1.</title>
        <authorList>
            <person name="Hassan F."/>
            <person name="Ali H."/>
            <person name="Hassan N."/>
            <person name="Nawaz A."/>
        </authorList>
    </citation>
    <scope>NUCLEOTIDE SEQUENCE [LARGE SCALE GENOMIC DNA]</scope>
    <source>
        <strain evidence="15 16">FH1</strain>
    </source>
</reference>
<evidence type="ECO:0000256" key="9">
    <source>
        <dbReference type="ARBA" id="ARBA00023065"/>
    </source>
</evidence>
<keyword evidence="10" id="KW-0921">Nickel transport</keyword>
<evidence type="ECO:0000256" key="13">
    <source>
        <dbReference type="RuleBase" id="RU362101"/>
    </source>
</evidence>
<evidence type="ECO:0000256" key="10">
    <source>
        <dbReference type="ARBA" id="ARBA00023112"/>
    </source>
</evidence>
<name>A0ABV4ZK38_9ACTN</name>
<proteinExistence type="inferred from homology"/>
<sequence length="278" mass="28740">MTDFTSLDAELVALFDGRAVFWVAVLVALGVGAAHAVAPGHGKSITAAYLVGVRGRYRDALRLGVIVAIMHTLSVLLLASAWVGVTGAAGFATERVTAWLQVAAGVVVIGVGAHLVHRHLRTRRRRRVPHGHGHGHDGHDHDHDHDGHGHGHHHHHHGHDHSHDIPDASPWSRRGLTAIAVSGGLLPSPSAFLVLVSGMLTGCSLNAVVLVLMFGVGMAVTLTAVGVLTVRGHALLSRRAGGTRFAATLAGWTPAVAGVAVTVGGCLYLAAAVSVLAG</sequence>
<dbReference type="RefSeq" id="WP_375062360.1">
    <property type="nucleotide sequence ID" value="NZ_JBHGBT010000005.1"/>
</dbReference>
<feature type="transmembrane region" description="Helical" evidence="13">
    <location>
        <begin position="176"/>
        <end position="201"/>
    </location>
</feature>
<keyword evidence="8 13" id="KW-1133">Transmembrane helix</keyword>
<protein>
    <recommendedName>
        <fullName evidence="13">Nickel/cobalt efflux system</fullName>
    </recommendedName>
</protein>
<keyword evidence="5" id="KW-1003">Cell membrane</keyword>
<feature type="compositionally biased region" description="Basic residues" evidence="14">
    <location>
        <begin position="121"/>
        <end position="133"/>
    </location>
</feature>
<keyword evidence="16" id="KW-1185">Reference proteome</keyword>
<dbReference type="PANTHER" id="PTHR40659">
    <property type="entry name" value="NICKEL/COBALT EFFLUX SYSTEM RCNA"/>
    <property type="match status" value="1"/>
</dbReference>
<feature type="transmembrane region" description="Helical" evidence="13">
    <location>
        <begin position="20"/>
        <end position="39"/>
    </location>
</feature>
<dbReference type="InterPro" id="IPR051224">
    <property type="entry name" value="NiCoT_RcnA"/>
</dbReference>
<evidence type="ECO:0000256" key="8">
    <source>
        <dbReference type="ARBA" id="ARBA00022989"/>
    </source>
</evidence>
<keyword evidence="12" id="KW-0170">Cobalt</keyword>
<evidence type="ECO:0000313" key="16">
    <source>
        <dbReference type="Proteomes" id="UP001577267"/>
    </source>
</evidence>
<evidence type="ECO:0000313" key="15">
    <source>
        <dbReference type="EMBL" id="MFB4194354.1"/>
    </source>
</evidence>
<gene>
    <name evidence="15" type="ORF">ACE11A_08325</name>
</gene>
<evidence type="ECO:0000256" key="11">
    <source>
        <dbReference type="ARBA" id="ARBA00023136"/>
    </source>
</evidence>
<evidence type="ECO:0000256" key="4">
    <source>
        <dbReference type="ARBA" id="ARBA00022448"/>
    </source>
</evidence>
<evidence type="ECO:0000256" key="1">
    <source>
        <dbReference type="ARBA" id="ARBA00002510"/>
    </source>
</evidence>